<dbReference type="InterPro" id="IPR001487">
    <property type="entry name" value="Bromodomain"/>
</dbReference>
<proteinExistence type="predicted"/>
<feature type="compositionally biased region" description="Polar residues" evidence="3">
    <location>
        <begin position="374"/>
        <end position="386"/>
    </location>
</feature>
<dbReference type="Proteomes" id="UP000807469">
    <property type="component" value="Unassembled WGS sequence"/>
</dbReference>
<keyword evidence="1 2" id="KW-0103">Bromodomain</keyword>
<evidence type="ECO:0000256" key="3">
    <source>
        <dbReference type="SAM" id="MobiDB-lite"/>
    </source>
</evidence>
<feature type="domain" description="Bromo" evidence="4">
    <location>
        <begin position="91"/>
        <end position="161"/>
    </location>
</feature>
<evidence type="ECO:0000259" key="4">
    <source>
        <dbReference type="PROSITE" id="PS50014"/>
    </source>
</evidence>
<feature type="region of interest" description="Disordered" evidence="3">
    <location>
        <begin position="221"/>
        <end position="282"/>
    </location>
</feature>
<dbReference type="PANTHER" id="PTHR22881:SF27">
    <property type="entry name" value="BROMODOMAIN CONTAINING 7_9"/>
    <property type="match status" value="1"/>
</dbReference>
<evidence type="ECO:0000256" key="2">
    <source>
        <dbReference type="PROSITE-ProRule" id="PRU00035"/>
    </source>
</evidence>
<dbReference type="SUPFAM" id="SSF47370">
    <property type="entry name" value="Bromodomain"/>
    <property type="match status" value="1"/>
</dbReference>
<accession>A0A9P6CXY6</accession>
<feature type="region of interest" description="Disordered" evidence="3">
    <location>
        <begin position="1"/>
        <end position="20"/>
    </location>
</feature>
<reference evidence="5" key="1">
    <citation type="submission" date="2020-11" db="EMBL/GenBank/DDBJ databases">
        <authorList>
            <consortium name="DOE Joint Genome Institute"/>
            <person name="Ahrendt S."/>
            <person name="Riley R."/>
            <person name="Andreopoulos W."/>
            <person name="Labutti K."/>
            <person name="Pangilinan J."/>
            <person name="Ruiz-Duenas F.J."/>
            <person name="Barrasa J.M."/>
            <person name="Sanchez-Garcia M."/>
            <person name="Camarero S."/>
            <person name="Miyauchi S."/>
            <person name="Serrano A."/>
            <person name="Linde D."/>
            <person name="Babiker R."/>
            <person name="Drula E."/>
            <person name="Ayuso-Fernandez I."/>
            <person name="Pacheco R."/>
            <person name="Padilla G."/>
            <person name="Ferreira P."/>
            <person name="Barriuso J."/>
            <person name="Kellner H."/>
            <person name="Castanera R."/>
            <person name="Alfaro M."/>
            <person name="Ramirez L."/>
            <person name="Pisabarro A.G."/>
            <person name="Kuo A."/>
            <person name="Tritt A."/>
            <person name="Lipzen A."/>
            <person name="He G."/>
            <person name="Yan M."/>
            <person name="Ng V."/>
            <person name="Cullen D."/>
            <person name="Martin F."/>
            <person name="Rosso M.-N."/>
            <person name="Henrissat B."/>
            <person name="Hibbett D."/>
            <person name="Martinez A.T."/>
            <person name="Grigoriev I.V."/>
        </authorList>
    </citation>
    <scope>NUCLEOTIDE SEQUENCE</scope>
    <source>
        <strain evidence="5">CIRM-BRFM 674</strain>
    </source>
</reference>
<feature type="region of interest" description="Disordered" evidence="3">
    <location>
        <begin position="817"/>
        <end position="850"/>
    </location>
</feature>
<organism evidence="5 6">
    <name type="scientific">Pholiota conissans</name>
    <dbReference type="NCBI Taxonomy" id="109636"/>
    <lineage>
        <taxon>Eukaryota</taxon>
        <taxon>Fungi</taxon>
        <taxon>Dikarya</taxon>
        <taxon>Basidiomycota</taxon>
        <taxon>Agaricomycotina</taxon>
        <taxon>Agaricomycetes</taxon>
        <taxon>Agaricomycetidae</taxon>
        <taxon>Agaricales</taxon>
        <taxon>Agaricineae</taxon>
        <taxon>Strophariaceae</taxon>
        <taxon>Pholiota</taxon>
    </lineage>
</organism>
<dbReference type="OrthoDB" id="21449at2759"/>
<gene>
    <name evidence="5" type="ORF">BDN70DRAFT_872410</name>
</gene>
<feature type="compositionally biased region" description="Polar residues" evidence="3">
    <location>
        <begin position="229"/>
        <end position="242"/>
    </location>
</feature>
<protein>
    <recommendedName>
        <fullName evidence="4">Bromo domain-containing protein</fullName>
    </recommendedName>
</protein>
<feature type="compositionally biased region" description="Basic and acidic residues" evidence="3">
    <location>
        <begin position="423"/>
        <end position="435"/>
    </location>
</feature>
<dbReference type="Pfam" id="PF00439">
    <property type="entry name" value="Bromodomain"/>
    <property type="match status" value="1"/>
</dbReference>
<feature type="compositionally biased region" description="Polar residues" evidence="3">
    <location>
        <begin position="252"/>
        <end position="261"/>
    </location>
</feature>
<dbReference type="PRINTS" id="PR00503">
    <property type="entry name" value="BROMODOMAIN"/>
</dbReference>
<dbReference type="PANTHER" id="PTHR22881">
    <property type="entry name" value="BROMODOMAIN CONTAINING PROTEIN"/>
    <property type="match status" value="1"/>
</dbReference>
<dbReference type="PROSITE" id="PS50014">
    <property type="entry name" value="BROMODOMAIN_2"/>
    <property type="match status" value="1"/>
</dbReference>
<sequence length="900" mass="98691">MDENATSFSPSYSQSESPKIYINKPAGSGLTLVIPSLKSLKAQKSAKDPKPRSSSHGPVFQDVDNQEKRIPRPIKLKPLKEVLSKLIVQIKKKDDYAFFLHPVDVANVPGYSDVVKHPMDLGTMTEKVARGKYRSLEDFASDLKLVTNNAKLFNPPGSIYYTEADRLETWALDHIGRAASTVIQYETDWNIEIEKDDEGPPVNVEDDEDFAMGTPMEVDTTSLRERSVSILSQPQPGPSVNTRRGPRGPYKKQTQPTSLSETLEADGGLPGSKDGLGAFPPGSDWAKTMVALKLKGKRYKTKKERMRIEREGPPLLAEGSLDYTEMEDPFSVLQFFVPEPPSRPHLVPLYPPLYNPPPDPSSSSTPYTPHPPTQASTFPSATTLPLNHQPPSLPFLQPPSDDTPKQPHRRHWNVVRNATWRQKGKEREDDVDGTKTADVPPWRMPREAQTTDFGSFAVLAGELAEEMRRRGMATSAEKETVDHEATALLIKERLDCESVAKNLPAESVGANANVDMAHVSSADLVSKGYWTNQRAAEAEAYLRDVVYGGLEGLAYVRSLAQFVDGDCYYKEDEDASSPLPEAEEKSEPSGLGMPLAKWVEENIIDPLTEGRHSLLNETARELARQQKTLSQPLTGDPRNGTVAGQVAASLHLYPNTLIALSALLHIRLHKIDMGALIKVPDELFLSEEEWVGKKFKEKRRKEAMAKLEAETTAKRAAENGMQVDEPPKFAGLDPTALKERLSGRLSSAYEQEGPAELNEVLEYVANAIIELDRKNREKTSSTAPNGNGAHTSSALADALITGQAQPESVPVKVEDYATSASTPISPDQEQQQQSIPADAGAGAGADGAPTVAEDPALRNLRLNLLALAKRAPLDTIARLPKDLVPEHIRHFVPTLGSTTG</sequence>
<dbReference type="GO" id="GO:0005634">
    <property type="term" value="C:nucleus"/>
    <property type="evidence" value="ECO:0007669"/>
    <property type="project" value="TreeGrafter"/>
</dbReference>
<name>A0A9P6CXY6_9AGAR</name>
<feature type="compositionally biased region" description="Low complexity" evidence="3">
    <location>
        <begin position="7"/>
        <end position="17"/>
    </location>
</feature>
<feature type="region of interest" description="Disordered" evidence="3">
    <location>
        <begin position="348"/>
        <end position="446"/>
    </location>
</feature>
<dbReference type="GO" id="GO:0006357">
    <property type="term" value="P:regulation of transcription by RNA polymerase II"/>
    <property type="evidence" value="ECO:0007669"/>
    <property type="project" value="TreeGrafter"/>
</dbReference>
<dbReference type="Gene3D" id="1.20.920.10">
    <property type="entry name" value="Bromodomain-like"/>
    <property type="match status" value="1"/>
</dbReference>
<dbReference type="SMART" id="SM00297">
    <property type="entry name" value="BROMO"/>
    <property type="match status" value="1"/>
</dbReference>
<comment type="caution">
    <text evidence="5">The sequence shown here is derived from an EMBL/GenBank/DDBJ whole genome shotgun (WGS) entry which is preliminary data.</text>
</comment>
<feature type="compositionally biased region" description="Polar residues" evidence="3">
    <location>
        <begin position="818"/>
        <end position="835"/>
    </location>
</feature>
<dbReference type="InterPro" id="IPR051831">
    <property type="entry name" value="Bromodomain_contain_prot"/>
</dbReference>
<evidence type="ECO:0000313" key="5">
    <source>
        <dbReference type="EMBL" id="KAF9484626.1"/>
    </source>
</evidence>
<dbReference type="InterPro" id="IPR036427">
    <property type="entry name" value="Bromodomain-like_sf"/>
</dbReference>
<feature type="region of interest" description="Disordered" evidence="3">
    <location>
        <begin position="41"/>
        <end position="66"/>
    </location>
</feature>
<dbReference type="GO" id="GO:0006325">
    <property type="term" value="P:chromatin organization"/>
    <property type="evidence" value="ECO:0007669"/>
    <property type="project" value="UniProtKB-ARBA"/>
</dbReference>
<dbReference type="EMBL" id="MU155142">
    <property type="protein sequence ID" value="KAF9484626.1"/>
    <property type="molecule type" value="Genomic_DNA"/>
</dbReference>
<keyword evidence="6" id="KW-1185">Reference proteome</keyword>
<dbReference type="AlphaFoldDB" id="A0A9P6CXY6"/>
<evidence type="ECO:0000256" key="1">
    <source>
        <dbReference type="ARBA" id="ARBA00023117"/>
    </source>
</evidence>
<evidence type="ECO:0000313" key="6">
    <source>
        <dbReference type="Proteomes" id="UP000807469"/>
    </source>
</evidence>
<feature type="compositionally biased region" description="Pro residues" evidence="3">
    <location>
        <begin position="348"/>
        <end position="360"/>
    </location>
</feature>